<dbReference type="GeneID" id="106462164"/>
<gene>
    <name evidence="2" type="primary">LOC106462164</name>
</gene>
<evidence type="ECO:0000313" key="2">
    <source>
        <dbReference type="RefSeq" id="XP_022245049.1"/>
    </source>
</evidence>
<evidence type="ECO:0000313" key="1">
    <source>
        <dbReference type="Proteomes" id="UP000694941"/>
    </source>
</evidence>
<accession>A0ABM1SN43</accession>
<name>A0ABM1SN43_LIMPO</name>
<keyword evidence="1" id="KW-1185">Reference proteome</keyword>
<organism evidence="1 2">
    <name type="scientific">Limulus polyphemus</name>
    <name type="common">Atlantic horseshoe crab</name>
    <dbReference type="NCBI Taxonomy" id="6850"/>
    <lineage>
        <taxon>Eukaryota</taxon>
        <taxon>Metazoa</taxon>
        <taxon>Ecdysozoa</taxon>
        <taxon>Arthropoda</taxon>
        <taxon>Chelicerata</taxon>
        <taxon>Merostomata</taxon>
        <taxon>Xiphosura</taxon>
        <taxon>Limulidae</taxon>
        <taxon>Limulus</taxon>
    </lineage>
</organism>
<reference evidence="2" key="1">
    <citation type="submission" date="2025-08" db="UniProtKB">
        <authorList>
            <consortium name="RefSeq"/>
        </authorList>
    </citation>
    <scope>IDENTIFICATION</scope>
    <source>
        <tissue evidence="2">Muscle</tissue>
    </source>
</reference>
<dbReference type="RefSeq" id="XP_022245049.1">
    <property type="nucleotide sequence ID" value="XM_022389341.1"/>
</dbReference>
<sequence length="101" mass="12030">MRTGVIVVEREYFPVDFEKKWIHQNQPHLIQNLHLPIVVLHLQMLIILHLVLMQEQAIHLNLLLWLLEPLMLNKQAIHLSLPLWLLEPLMLDKVSVEVFFC</sequence>
<proteinExistence type="predicted"/>
<dbReference type="Proteomes" id="UP000694941">
    <property type="component" value="Unplaced"/>
</dbReference>
<protein>
    <submittedName>
        <fullName evidence="2">Uncharacterized protein LOC106462164 isoform X3</fullName>
    </submittedName>
</protein>